<keyword evidence="9" id="KW-0206">Cytoskeleton</keyword>
<reference evidence="15" key="1">
    <citation type="submission" date="2023-08" db="EMBL/GenBank/DDBJ databases">
        <title>Reference Genome Resource for the Citrus Pathogen Phytophthora citrophthora.</title>
        <authorList>
            <person name="Moller H."/>
            <person name="Coetzee B."/>
            <person name="Rose L.J."/>
            <person name="Van Niekerk J.M."/>
        </authorList>
    </citation>
    <scope>NUCLEOTIDE SEQUENCE</scope>
    <source>
        <strain evidence="15">STE-U-9442</strain>
    </source>
</reference>
<dbReference type="PROSITE" id="PS50294">
    <property type="entry name" value="WD_REPEATS_REGION"/>
    <property type="match status" value="2"/>
</dbReference>
<feature type="compositionally biased region" description="Gly residues" evidence="13">
    <location>
        <begin position="2248"/>
        <end position="2262"/>
    </location>
</feature>
<organism evidence="15 16">
    <name type="scientific">Phytophthora citrophthora</name>
    <dbReference type="NCBI Taxonomy" id="4793"/>
    <lineage>
        <taxon>Eukaryota</taxon>
        <taxon>Sar</taxon>
        <taxon>Stramenopiles</taxon>
        <taxon>Oomycota</taxon>
        <taxon>Peronosporomycetes</taxon>
        <taxon>Peronosporales</taxon>
        <taxon>Peronosporaceae</taxon>
        <taxon>Phytophthora</taxon>
    </lineage>
</organism>
<feature type="compositionally biased region" description="Gly residues" evidence="13">
    <location>
        <begin position="2497"/>
        <end position="2507"/>
    </location>
</feature>
<dbReference type="GO" id="GO:0005874">
    <property type="term" value="C:microtubule"/>
    <property type="evidence" value="ECO:0007669"/>
    <property type="project" value="UniProtKB-KW"/>
</dbReference>
<feature type="region of interest" description="Disordered" evidence="13">
    <location>
        <begin position="693"/>
        <end position="723"/>
    </location>
</feature>
<keyword evidence="4 11" id="KW-0853">WD repeat</keyword>
<dbReference type="InterPro" id="IPR022033">
    <property type="entry name" value="Rav1p_C"/>
</dbReference>
<keyword evidence="12" id="KW-0175">Coiled coil</keyword>
<dbReference type="Gene3D" id="2.130.10.10">
    <property type="entry name" value="YVTN repeat-like/Quinoprotein amine dehydrogenase"/>
    <property type="match status" value="3"/>
</dbReference>
<evidence type="ECO:0000313" key="15">
    <source>
        <dbReference type="EMBL" id="KAK1947816.1"/>
    </source>
</evidence>
<keyword evidence="16" id="KW-1185">Reference proteome</keyword>
<sequence>MESQDLRRVCQAVFESSRYLVYTVDSLLVVLVEAPHASTAAKQSRRASSFELWQVWDAQDAIRCVRFNPSKKAARGALALCIDEGCGVLLMPASATSSRAAAMAEPSRASTLDDYAGSSPPSIAAGDLAPKSDYVKAHLHLYMPRWTESVRWKCDDRLLSHLEWVESGDNLFLLGAGEKLSIWKLVDDSVQVYLQRTVTLTDNGGIGMEMPLPVVPVCHFDVAPNGRYAATAGKHDRIVKLWNLGELSPHEAAPMSIFIAHTRALVSMAWSKDVNIYNARETATTTTGACEMLVTLDRAGNISMWRENGAQLCSFVLWKQFAATDLCQSSLEADDFESSIRIFGLVNHYWVREPMPVSSITDALLSENTVMDALCLFHYGYGSLNEARRNELVSQRMDSITKMNAKLLGDRNGAVADTHVGETFICGNVALEKTYAVNLLYGVLNNGDFCIFRAESIPFTGVSPKLSLLLIYSDLRKQLADAHVYSVSSSGYQDQGNGSTKFSVEILFQQHTTDRLLHCASLKLQLEASVVGNRRGLVSYFVQSCEVSAVCMMKAKKREGVLTAVDMEIDSSLPTIKSVKLENTSSLSSHPYGPLSFGSNLACLNFPDVDDSGPSPLQQPVHSVDSSAVRGFPAHHPITLIYLLARGSFKTLERVLDHVKDKIVEHEETCYLRMADDTVLRTLPLLSLSQLLGEPTSTGSKSDERSDIYLKGKKSKDDDGASGAISAVPARASDLFAMDFGTSRRFGASAGGADRADMLFAPQVTSSTGLPDTQPVAASHSKLETDEFSKFFNEHKGSLTFMTSDESGIFLKILAGIKKTICWERDSSRQKDEAALRFHASLLWPVDALTNDTPSQATTTDSDEPEQQPVSEPPKLTPHHQGVAGLCSEQVAWGALSDFQPELLQECFPTTTMTWKEMRRLRIPFWLKSSAKLIQFTEKVAQAEFAENRDPFAVAVFYVLLGKTRLLASLFKMANESRISELLSNNFSEMRWKNAAIKNAFVLKTKQRYELSAAFFLLSGKITEAISVAEQADETLVLSFLIARVSEKWDLGGQNDNSGVADFSQSSFTGLSVSLRGLAGSNTSMVMGDGKSTEATNVCEDFLSTAVWGKAFSCGDVYMCFLVKHFLGETSQAINILMTPPTTEMRSIFGEAKSSGMNLSGLYWSSFGKSLLGACDLLRFLRKTIVPMKVAFKEKILRLNTSAMFRLQDTGLGIPALIHQRDIASFVQDFHRQCSTSSDVAAFLECRQQILIAAIGSQVDSLYTTFLKVMREALTAPTTATPSTRFELEERLNEEIQCIVSCTGDYDIPGIPETSKELLEHSVRTAVVESLAHSGRLAALDFLVSGWNESSTEFVFTSPLPKLVEAIADGVATIASGDLMSAATDFLHTRKVDQTCSNLLAMATRLLLWLQYFYLKSPKQRATLPTREFVRVAAAAIHSAICICCRYLKNPCCLYRVFVLIFPHKHGLSSNSEEALNEIAGGDICVRCSSLRRPTMAPRSSPGATSLQHDIPVLYQAVCMLELELDEFTAAVKTSRLHHPMPSRDFTTPLFSYCSYWGLVLMMAAGAMPSHLSKITGEGVASTELSKKLVEAWKNYSNRLSGFALKHLLCDLAGFFFSPFSISQPPTSPGPGSTVSPGSPRGLPSPSRSGAPGSPRAFLADTPGSPPSPHRINARQLLKCECERCPWLLLMELFTNKNELLLRLNAQLECCSEKIDEEVRWGRLPEPASRKSALTRSQKLLLSTVAENASSFSRAANLTDQLKRRMAPMPTAAAVQVQCVYRSETNIKAMCFNHAVGEDAEVSVCSSKAIFRASCMEYADGCRFQFKGIYASPQTAFFSSDAGMSSPAKGRQTPEGSSFGGGSPSNSLVTRSGPSSPLRNPAHLLASPSDPKMERFKPTAIASHPFLPLFVSGAHKGRVHLWSYDRLSAICSFQTKDVVAPYPTSPSMLSGWQSIKALEFDSLGQQLGAVDAMGHLFMWKFSELDRVPYYREIVCHDKGAKGLTFLNSSSSVATIGLSSEKRNVCVWDTLLPASKALVAAPACHPAGATAVAFSSTHQLLLTGGTGGAFTIFDMRQRRVLHTISNAHETPIKTLALHPSGDCVLSGSAGGDVKIWSLPIFREVAFLSKVHVKPSFLGDAATNFLGDAASNVAINVTNSSWGVTDAVATNDAFFTSGTDGSVQRLKMPSLGTLAILLRKSTDHLPDRDTTNMGPKKPLAGSPVKKKSKDHSKNAALVNGDGHDKDARGATGGAGAGAGSGGAADGSLSGAGQDNDEMDAYHEPVKKIVIPDNQLKLSPQELNEEFSRVLTANDPNVPNNITKYNYKERTYKVDPPGPGDHLYVHLCCDGSMIHKESEDAKTQAAFDQKYAEEEKEAREVAIKQAKEEAETKGEKIDEAALQFESGKNQFNYSERAAQTYTNPLRKRAVETEPPPVVSFMATVTQWEIYDTFMDAYEQHQREQIQLQKVAQKKDKDEKDGAGAAAGGGELLAAAPTAASGGGGATGGAKGKGDDMVHSAAMGKTLRIIERMANQNADDEIFHDFKYWEDASDQFREGEGSLLPLWRFSSERAKKKQVTAVCWNPRFGDLFAIGFGSYDFLKQGSGVICCYSLKNASHPEFTFTTESGVMCLDFHPQHAALLAVGCYDGTVLVYDVRSKTNRPIYVATIKTGKHTDPVWQVNWQEEDLAKELNFYSISSDGRVANWILSKNELKMEPVMQLKLVAAAKDDPEEASLSGLAGGCCFDFNRFSEHLFVVGTEEGKLHKCSKAYSGQYLETYAGHHMAVYAVRWNPFHERAFLSCSADWTVKLWDHNLPDPIMSFDLGNAVGDVAWAPYSSTVFAAVTSDGKVHVFDLAENKNEPLCEQKVVKRAKLTHLAFNSQDPIVLVGDDRGGVNSLKLSPNLRKIVGSGEEDGAPAANGAPATGDAGISSTAELRNVKARFKKEFEKIDKLLSANDNKVER</sequence>
<dbReference type="GO" id="GO:0036157">
    <property type="term" value="C:outer dynein arm"/>
    <property type="evidence" value="ECO:0007669"/>
    <property type="project" value="TreeGrafter"/>
</dbReference>
<dbReference type="InterPro" id="IPR036322">
    <property type="entry name" value="WD40_repeat_dom_sf"/>
</dbReference>
<dbReference type="InterPro" id="IPR015943">
    <property type="entry name" value="WD40/YVTN_repeat-like_dom_sf"/>
</dbReference>
<evidence type="ECO:0000256" key="6">
    <source>
        <dbReference type="ARBA" id="ARBA00022737"/>
    </source>
</evidence>
<dbReference type="Proteomes" id="UP001259832">
    <property type="component" value="Unassembled WGS sequence"/>
</dbReference>
<feature type="compositionally biased region" description="Low complexity" evidence="13">
    <location>
        <begin position="2913"/>
        <end position="2926"/>
    </location>
</feature>
<dbReference type="PROSITE" id="PS50082">
    <property type="entry name" value="WD_REPEATS_2"/>
    <property type="match status" value="2"/>
</dbReference>
<feature type="domain" description="RAVE complex protein Rav1 C-terminal" evidence="14">
    <location>
        <begin position="886"/>
        <end position="1048"/>
    </location>
</feature>
<evidence type="ECO:0000256" key="12">
    <source>
        <dbReference type="SAM" id="Coils"/>
    </source>
</evidence>
<feature type="repeat" description="WD" evidence="11">
    <location>
        <begin position="2776"/>
        <end position="2809"/>
    </location>
</feature>
<dbReference type="Pfam" id="PF12234">
    <property type="entry name" value="Rav1p_C"/>
    <property type="match status" value="1"/>
</dbReference>
<feature type="compositionally biased region" description="Low complexity" evidence="13">
    <location>
        <begin position="1627"/>
        <end position="1656"/>
    </location>
</feature>
<dbReference type="SUPFAM" id="SSF50978">
    <property type="entry name" value="WD40 repeat-like"/>
    <property type="match status" value="3"/>
</dbReference>
<proteinExistence type="inferred from homology"/>
<feature type="region of interest" description="Disordered" evidence="13">
    <location>
        <begin position="2906"/>
        <end position="2928"/>
    </location>
</feature>
<feature type="compositionally biased region" description="Polar residues" evidence="13">
    <location>
        <begin position="1868"/>
        <end position="1878"/>
    </location>
</feature>
<evidence type="ECO:0000256" key="4">
    <source>
        <dbReference type="ARBA" id="ARBA00022574"/>
    </source>
</evidence>
<evidence type="ECO:0000256" key="11">
    <source>
        <dbReference type="PROSITE-ProRule" id="PRU00221"/>
    </source>
</evidence>
<keyword evidence="8" id="KW-0505">Motor protein</keyword>
<dbReference type="Pfam" id="PF00400">
    <property type="entry name" value="WD40"/>
    <property type="match status" value="3"/>
</dbReference>
<gene>
    <name evidence="15" type="ORF">P3T76_000106</name>
</gene>
<dbReference type="FunFam" id="2.130.10.10:FF:000251">
    <property type="entry name" value="Dynein axonemal intermediate chain 1"/>
    <property type="match status" value="1"/>
</dbReference>
<comment type="subcellular location">
    <subcellularLocation>
        <location evidence="1">Cytoplasm</location>
        <location evidence="1">Cytoskeleton</location>
        <location evidence="1">Cilium axoneme</location>
    </subcellularLocation>
</comment>
<feature type="region of interest" description="Disordered" evidence="13">
    <location>
        <begin position="1841"/>
        <end position="1891"/>
    </location>
</feature>
<dbReference type="GO" id="GO:0036158">
    <property type="term" value="P:outer dynein arm assembly"/>
    <property type="evidence" value="ECO:0007669"/>
    <property type="project" value="TreeGrafter"/>
</dbReference>
<dbReference type="InterPro" id="IPR050687">
    <property type="entry name" value="Dynein_IC"/>
</dbReference>
<evidence type="ECO:0000256" key="3">
    <source>
        <dbReference type="ARBA" id="ARBA00022490"/>
    </source>
</evidence>
<evidence type="ECO:0000256" key="9">
    <source>
        <dbReference type="ARBA" id="ARBA00023212"/>
    </source>
</evidence>
<protein>
    <submittedName>
        <fullName evidence="15">Dynein intermediate chain 2</fullName>
    </submittedName>
</protein>
<keyword evidence="7" id="KW-0243">Dynein</keyword>
<evidence type="ECO:0000256" key="7">
    <source>
        <dbReference type="ARBA" id="ARBA00023017"/>
    </source>
</evidence>
<dbReference type="InterPro" id="IPR001680">
    <property type="entry name" value="WD40_rpt"/>
</dbReference>
<dbReference type="GO" id="GO:0003341">
    <property type="term" value="P:cilium movement"/>
    <property type="evidence" value="ECO:0007669"/>
    <property type="project" value="TreeGrafter"/>
</dbReference>
<evidence type="ECO:0000256" key="10">
    <source>
        <dbReference type="ARBA" id="ARBA00023273"/>
    </source>
</evidence>
<comment type="caution">
    <text evidence="15">The sequence shown here is derived from an EMBL/GenBank/DDBJ whole genome shotgun (WGS) entry which is preliminary data.</text>
</comment>
<name>A0AAD9H073_9STRA</name>
<dbReference type="PANTHER" id="PTHR12442:SF11">
    <property type="entry name" value="DYNEIN AXONEMAL INTERMEDIATE CHAIN 1"/>
    <property type="match status" value="1"/>
</dbReference>
<keyword evidence="6" id="KW-0677">Repeat</keyword>
<keyword evidence="3" id="KW-0963">Cytoplasm</keyword>
<feature type="compositionally biased region" description="Basic and acidic residues" evidence="13">
    <location>
        <begin position="701"/>
        <end position="719"/>
    </location>
</feature>
<evidence type="ECO:0000259" key="14">
    <source>
        <dbReference type="Pfam" id="PF12234"/>
    </source>
</evidence>
<dbReference type="GO" id="GO:0045503">
    <property type="term" value="F:dynein light chain binding"/>
    <property type="evidence" value="ECO:0007669"/>
    <property type="project" value="TreeGrafter"/>
</dbReference>
<comment type="similarity">
    <text evidence="2">Belongs to the dynein intermediate chain family.</text>
</comment>
<evidence type="ECO:0000313" key="16">
    <source>
        <dbReference type="Proteomes" id="UP001259832"/>
    </source>
</evidence>
<evidence type="ECO:0000256" key="8">
    <source>
        <dbReference type="ARBA" id="ARBA00023175"/>
    </source>
</evidence>
<evidence type="ECO:0000256" key="13">
    <source>
        <dbReference type="SAM" id="MobiDB-lite"/>
    </source>
</evidence>
<feature type="region of interest" description="Disordered" evidence="13">
    <location>
        <begin position="1627"/>
        <end position="1670"/>
    </location>
</feature>
<dbReference type="SMART" id="SM00320">
    <property type="entry name" value="WD40"/>
    <property type="match status" value="10"/>
</dbReference>
<accession>A0AAD9H073</accession>
<evidence type="ECO:0000256" key="5">
    <source>
        <dbReference type="ARBA" id="ARBA00022701"/>
    </source>
</evidence>
<keyword evidence="10" id="KW-0966">Cell projection</keyword>
<evidence type="ECO:0000256" key="2">
    <source>
        <dbReference type="ARBA" id="ARBA00011059"/>
    </source>
</evidence>
<keyword evidence="5" id="KW-0493">Microtubule</keyword>
<dbReference type="GO" id="GO:0045504">
    <property type="term" value="F:dynein heavy chain binding"/>
    <property type="evidence" value="ECO:0007669"/>
    <property type="project" value="TreeGrafter"/>
</dbReference>
<feature type="region of interest" description="Disordered" evidence="13">
    <location>
        <begin position="2494"/>
        <end position="2513"/>
    </location>
</feature>
<feature type="region of interest" description="Disordered" evidence="13">
    <location>
        <begin position="2202"/>
        <end position="2275"/>
    </location>
</feature>
<feature type="repeat" description="WD" evidence="11">
    <location>
        <begin position="2084"/>
        <end position="2117"/>
    </location>
</feature>
<feature type="coiled-coil region" evidence="12">
    <location>
        <begin position="2366"/>
        <end position="2400"/>
    </location>
</feature>
<dbReference type="FunFam" id="2.130.10.10:FF:002003">
    <property type="entry name" value="Dynein, axonemal, intermediate chain 1, paralog 2"/>
    <property type="match status" value="1"/>
</dbReference>
<dbReference type="EMBL" id="JASMQC010000001">
    <property type="protein sequence ID" value="KAK1947816.1"/>
    <property type="molecule type" value="Genomic_DNA"/>
</dbReference>
<feature type="region of interest" description="Disordered" evidence="13">
    <location>
        <begin position="850"/>
        <end position="881"/>
    </location>
</feature>
<evidence type="ECO:0000256" key="1">
    <source>
        <dbReference type="ARBA" id="ARBA00004430"/>
    </source>
</evidence>
<dbReference type="PANTHER" id="PTHR12442">
    <property type="entry name" value="DYNEIN INTERMEDIATE CHAIN"/>
    <property type="match status" value="1"/>
</dbReference>
<feature type="compositionally biased region" description="Polar residues" evidence="13">
    <location>
        <begin position="850"/>
        <end position="860"/>
    </location>
</feature>